<dbReference type="GO" id="GO:0004674">
    <property type="term" value="F:protein serine/threonine kinase activity"/>
    <property type="evidence" value="ECO:0007669"/>
    <property type="project" value="InterPro"/>
</dbReference>
<gene>
    <name evidence="4" type="ORF">Zmor_016441</name>
</gene>
<dbReference type="PANTHER" id="PTHR37079:SF4">
    <property type="entry name" value="SERINE_THREONINE-PROTEIN KINASE ATM"/>
    <property type="match status" value="1"/>
</dbReference>
<dbReference type="SUPFAM" id="SSF56112">
    <property type="entry name" value="Protein kinase-like (PK-like)"/>
    <property type="match status" value="1"/>
</dbReference>
<dbReference type="InterPro" id="IPR038980">
    <property type="entry name" value="ATM_plant"/>
</dbReference>
<sequence length="185" mass="21796">MSAHERYHPNDWLSSECRERMKKSEVVSQLETYRLITEHFKPVFRHFFYENYLQPSVWFHKRLAYTRSVAAWSMIGYVLGLGDRHIQNILIDCETAELVHIDFGIAFDQGKLLPYPELVPFRLTRDVVDGMGLPGVEGVFRRCCEETLRLLRNNHESLYTILEVFIHDPLHKWTISPKVLVFSLS</sequence>
<evidence type="ECO:0000256" key="2">
    <source>
        <dbReference type="ARBA" id="ARBA00022777"/>
    </source>
</evidence>
<dbReference type="InterPro" id="IPR036940">
    <property type="entry name" value="PI3/4_kinase_cat_sf"/>
</dbReference>
<evidence type="ECO:0000313" key="5">
    <source>
        <dbReference type="Proteomes" id="UP001168821"/>
    </source>
</evidence>
<reference evidence="4" key="1">
    <citation type="journal article" date="2023" name="G3 (Bethesda)">
        <title>Whole genome assemblies of Zophobas morio and Tenebrio molitor.</title>
        <authorList>
            <person name="Kaur S."/>
            <person name="Stinson S.A."/>
            <person name="diCenzo G.C."/>
        </authorList>
    </citation>
    <scope>NUCLEOTIDE SEQUENCE</scope>
    <source>
        <strain evidence="4">QUZm001</strain>
    </source>
</reference>
<name>A0AA38HJT5_9CUCU</name>
<keyword evidence="2" id="KW-0418">Kinase</keyword>
<dbReference type="Gene3D" id="1.10.1070.11">
    <property type="entry name" value="Phosphatidylinositol 3-/4-kinase, catalytic domain"/>
    <property type="match status" value="1"/>
</dbReference>
<dbReference type="SMART" id="SM00146">
    <property type="entry name" value="PI3Kc"/>
    <property type="match status" value="1"/>
</dbReference>
<dbReference type="PANTHER" id="PTHR37079">
    <property type="entry name" value="SERINE/THREONINE-PROTEIN KINASE ATM"/>
    <property type="match status" value="1"/>
</dbReference>
<evidence type="ECO:0000259" key="3">
    <source>
        <dbReference type="PROSITE" id="PS50290"/>
    </source>
</evidence>
<comment type="caution">
    <text evidence="4">The sequence shown here is derived from an EMBL/GenBank/DDBJ whole genome shotgun (WGS) entry which is preliminary data.</text>
</comment>
<keyword evidence="5" id="KW-1185">Reference proteome</keyword>
<proteinExistence type="predicted"/>
<evidence type="ECO:0000256" key="1">
    <source>
        <dbReference type="ARBA" id="ARBA00022679"/>
    </source>
</evidence>
<dbReference type="AlphaFoldDB" id="A0AA38HJT5"/>
<keyword evidence="1" id="KW-0808">Transferase</keyword>
<dbReference type="InterPro" id="IPR018936">
    <property type="entry name" value="PI3/4_kinase_CS"/>
</dbReference>
<dbReference type="Proteomes" id="UP001168821">
    <property type="component" value="Unassembled WGS sequence"/>
</dbReference>
<dbReference type="InterPro" id="IPR011009">
    <property type="entry name" value="Kinase-like_dom_sf"/>
</dbReference>
<dbReference type="PROSITE" id="PS00916">
    <property type="entry name" value="PI3_4_KINASE_2"/>
    <property type="match status" value="1"/>
</dbReference>
<dbReference type="PROSITE" id="PS50290">
    <property type="entry name" value="PI3_4_KINASE_3"/>
    <property type="match status" value="1"/>
</dbReference>
<accession>A0AA38HJT5</accession>
<dbReference type="Pfam" id="PF00454">
    <property type="entry name" value="PI3_PI4_kinase"/>
    <property type="match status" value="1"/>
</dbReference>
<dbReference type="EMBL" id="JALNTZ010000434">
    <property type="protein sequence ID" value="KAJ3634485.1"/>
    <property type="molecule type" value="Genomic_DNA"/>
</dbReference>
<dbReference type="InterPro" id="IPR000403">
    <property type="entry name" value="PI3/4_kinase_cat_dom"/>
</dbReference>
<dbReference type="GO" id="GO:0006974">
    <property type="term" value="P:DNA damage response"/>
    <property type="evidence" value="ECO:0007669"/>
    <property type="project" value="InterPro"/>
</dbReference>
<protein>
    <recommendedName>
        <fullName evidence="3">PI3K/PI4K catalytic domain-containing protein</fullName>
    </recommendedName>
</protein>
<organism evidence="4 5">
    <name type="scientific">Zophobas morio</name>
    <dbReference type="NCBI Taxonomy" id="2755281"/>
    <lineage>
        <taxon>Eukaryota</taxon>
        <taxon>Metazoa</taxon>
        <taxon>Ecdysozoa</taxon>
        <taxon>Arthropoda</taxon>
        <taxon>Hexapoda</taxon>
        <taxon>Insecta</taxon>
        <taxon>Pterygota</taxon>
        <taxon>Neoptera</taxon>
        <taxon>Endopterygota</taxon>
        <taxon>Coleoptera</taxon>
        <taxon>Polyphaga</taxon>
        <taxon>Cucujiformia</taxon>
        <taxon>Tenebrionidae</taxon>
        <taxon>Zophobas</taxon>
    </lineage>
</organism>
<evidence type="ECO:0000313" key="4">
    <source>
        <dbReference type="EMBL" id="KAJ3634485.1"/>
    </source>
</evidence>
<feature type="domain" description="PI3K/PI4K catalytic" evidence="3">
    <location>
        <begin position="1"/>
        <end position="185"/>
    </location>
</feature>